<proteinExistence type="inferred from homology"/>
<evidence type="ECO:0000256" key="11">
    <source>
        <dbReference type="ARBA" id="ARBA00023136"/>
    </source>
</evidence>
<organism evidence="15">
    <name type="scientific">Timema poppense</name>
    <name type="common">Walking stick</name>
    <dbReference type="NCBI Taxonomy" id="170557"/>
    <lineage>
        <taxon>Eukaryota</taxon>
        <taxon>Metazoa</taxon>
        <taxon>Ecdysozoa</taxon>
        <taxon>Arthropoda</taxon>
        <taxon>Hexapoda</taxon>
        <taxon>Insecta</taxon>
        <taxon>Pterygota</taxon>
        <taxon>Neoptera</taxon>
        <taxon>Polyneoptera</taxon>
        <taxon>Phasmatodea</taxon>
        <taxon>Timematodea</taxon>
        <taxon>Timematoidea</taxon>
        <taxon>Timematidae</taxon>
        <taxon>Timema</taxon>
    </lineage>
</organism>
<reference evidence="15" key="1">
    <citation type="submission" date="2020-11" db="EMBL/GenBank/DDBJ databases">
        <authorList>
            <person name="Tran Van P."/>
        </authorList>
    </citation>
    <scope>NUCLEOTIDE SEQUENCE</scope>
</reference>
<dbReference type="InterPro" id="IPR024133">
    <property type="entry name" value="TM_138"/>
</dbReference>
<name>A0A7R9D5Z1_TIMPO</name>
<dbReference type="PANTHER" id="PTHR13306">
    <property type="entry name" value="TRANSMEMBRANE PROTEIN 138"/>
    <property type="match status" value="1"/>
</dbReference>
<keyword evidence="8" id="KW-0970">Cilium biogenesis/degradation</keyword>
<evidence type="ECO:0000256" key="9">
    <source>
        <dbReference type="ARBA" id="ARBA00022989"/>
    </source>
</evidence>
<evidence type="ECO:0000313" key="15">
    <source>
        <dbReference type="EMBL" id="CAD7408764.1"/>
    </source>
</evidence>
<evidence type="ECO:0000256" key="2">
    <source>
        <dbReference type="ARBA" id="ARBA00004128"/>
    </source>
</evidence>
<evidence type="ECO:0000256" key="13">
    <source>
        <dbReference type="ARBA" id="ARBA00023273"/>
    </source>
</evidence>
<feature type="transmembrane region" description="Helical" evidence="14">
    <location>
        <begin position="23"/>
        <end position="45"/>
    </location>
</feature>
<dbReference type="GO" id="GO:0005774">
    <property type="term" value="C:vacuolar membrane"/>
    <property type="evidence" value="ECO:0007669"/>
    <property type="project" value="UniProtKB-SubCell"/>
</dbReference>
<dbReference type="GO" id="GO:0030030">
    <property type="term" value="P:cell projection organization"/>
    <property type="evidence" value="ECO:0007669"/>
    <property type="project" value="UniProtKB-KW"/>
</dbReference>
<evidence type="ECO:0000256" key="10">
    <source>
        <dbReference type="ARBA" id="ARBA00023069"/>
    </source>
</evidence>
<dbReference type="EMBL" id="OD003857">
    <property type="protein sequence ID" value="CAD7408764.1"/>
    <property type="molecule type" value="Genomic_DNA"/>
</dbReference>
<dbReference type="Pfam" id="PF14935">
    <property type="entry name" value="TMEM138"/>
    <property type="match status" value="1"/>
</dbReference>
<protein>
    <recommendedName>
        <fullName evidence="5">Transmembrane protein 138</fullName>
    </recommendedName>
</protein>
<evidence type="ECO:0000256" key="3">
    <source>
        <dbReference type="ARBA" id="ARBA00004138"/>
    </source>
</evidence>
<keyword evidence="12" id="KW-0325">Glycoprotein</keyword>
<dbReference type="AlphaFoldDB" id="A0A7R9D5Z1"/>
<accession>A0A7R9D5Z1</accession>
<evidence type="ECO:0000256" key="14">
    <source>
        <dbReference type="SAM" id="Phobius"/>
    </source>
</evidence>
<feature type="transmembrane region" description="Helical" evidence="14">
    <location>
        <begin position="57"/>
        <end position="77"/>
    </location>
</feature>
<keyword evidence="9 14" id="KW-1133">Transmembrane helix</keyword>
<keyword evidence="13" id="KW-0966">Cell projection</keyword>
<evidence type="ECO:0000256" key="4">
    <source>
        <dbReference type="ARBA" id="ARBA00010572"/>
    </source>
</evidence>
<keyword evidence="6" id="KW-0926">Vacuole</keyword>
<dbReference type="PANTHER" id="PTHR13306:SF6">
    <property type="entry name" value="TRANSMEMBRANE PROTEIN 138"/>
    <property type="match status" value="1"/>
</dbReference>
<comment type="function">
    <text evidence="1">Required for ciliogenesis.</text>
</comment>
<keyword evidence="11 14" id="KW-0472">Membrane</keyword>
<evidence type="ECO:0000256" key="8">
    <source>
        <dbReference type="ARBA" id="ARBA00022794"/>
    </source>
</evidence>
<dbReference type="GO" id="GO:0005929">
    <property type="term" value="C:cilium"/>
    <property type="evidence" value="ECO:0007669"/>
    <property type="project" value="UniProtKB-SubCell"/>
</dbReference>
<keyword evidence="7 14" id="KW-0812">Transmembrane</keyword>
<evidence type="ECO:0000256" key="1">
    <source>
        <dbReference type="ARBA" id="ARBA00003709"/>
    </source>
</evidence>
<evidence type="ECO:0000256" key="6">
    <source>
        <dbReference type="ARBA" id="ARBA00022554"/>
    </source>
</evidence>
<comment type="similarity">
    <text evidence="4">Belongs to the TMEM138 family.</text>
</comment>
<evidence type="ECO:0000256" key="12">
    <source>
        <dbReference type="ARBA" id="ARBA00023180"/>
    </source>
</evidence>
<evidence type="ECO:0000256" key="7">
    <source>
        <dbReference type="ARBA" id="ARBA00022692"/>
    </source>
</evidence>
<gene>
    <name evidence="15" type="ORF">TPSB3V08_LOCUS6515</name>
</gene>
<comment type="subcellular location">
    <subcellularLocation>
        <location evidence="3">Cell projection</location>
        <location evidence="3">Cilium</location>
    </subcellularLocation>
    <subcellularLocation>
        <location evidence="2">Vacuole membrane</location>
        <topology evidence="2">Multi-pass membrane protein</topology>
    </subcellularLocation>
</comment>
<evidence type="ECO:0000256" key="5">
    <source>
        <dbReference type="ARBA" id="ARBA00014515"/>
    </source>
</evidence>
<sequence length="350" mass="39504">MYVTIDVSTRGIQRSSLQLAPKIQVVCLIFAVIVLVLSFFSTYAFQAGLVELLYDRFGLTLFISVVYLLLTIALNIWTLTSRWDKPLQFVWPTGLLALFVTQRLTVRNEFPTVLSVNENSSFYWFAWQPLSLTFPCANRKLPFLPLDKARQQWRLFSMVNKFIREVKSHANDSVLKQQISPFADNLAWRNCQGRCSESGNSRTAILKPGTCWLKTADKAREALMTLTNVYGVVSLPLAPRQQTLVNELSSPMASLVLTESSQLTYDSQDLAISCELSVSTKEAMGLLWLNWCHPFSHLSHSNIHPLNPPTFPRNSSPRNPPISYDPSLLHLPVSSFRLPLSDPLGPKKDA</sequence>
<keyword evidence="10" id="KW-0969">Cilium</keyword>